<dbReference type="InterPro" id="IPR001206">
    <property type="entry name" value="Diacylglycerol_kinase_cat_dom"/>
</dbReference>
<dbReference type="PROSITE" id="PS50146">
    <property type="entry name" value="DAGK"/>
    <property type="match status" value="1"/>
</dbReference>
<name>A0A143QQS3_RHOFA</name>
<gene>
    <name evidence="8" type="primary">ybjG</name>
    <name evidence="8" type="ORF">A3Q41_04008</name>
</gene>
<dbReference type="Pfam" id="PF01569">
    <property type="entry name" value="PAP2"/>
    <property type="match status" value="1"/>
</dbReference>
<dbReference type="PATRIC" id="fig|1653479.3.peg.4062"/>
<dbReference type="Gene3D" id="3.40.50.10330">
    <property type="entry name" value="Probable inorganic polyphosphate/atp-NAD kinase, domain 1"/>
    <property type="match status" value="1"/>
</dbReference>
<keyword evidence="5" id="KW-1133">Transmembrane helix</keyword>
<evidence type="ECO:0000256" key="1">
    <source>
        <dbReference type="ARBA" id="ARBA00004651"/>
    </source>
</evidence>
<evidence type="ECO:0000256" key="4">
    <source>
        <dbReference type="ARBA" id="ARBA00022801"/>
    </source>
</evidence>
<dbReference type="GO" id="GO:0005886">
    <property type="term" value="C:plasma membrane"/>
    <property type="evidence" value="ECO:0007669"/>
    <property type="project" value="UniProtKB-SubCell"/>
</dbReference>
<dbReference type="SMART" id="SM00046">
    <property type="entry name" value="DAGKc"/>
    <property type="match status" value="1"/>
</dbReference>
<evidence type="ECO:0000256" key="2">
    <source>
        <dbReference type="ARBA" id="ARBA00022475"/>
    </source>
</evidence>
<evidence type="ECO:0000256" key="6">
    <source>
        <dbReference type="ARBA" id="ARBA00023136"/>
    </source>
</evidence>
<keyword evidence="6" id="KW-0472">Membrane</keyword>
<comment type="subcellular location">
    <subcellularLocation>
        <location evidence="1">Cell membrane</location>
        <topology evidence="1">Multi-pass membrane protein</topology>
    </subcellularLocation>
</comment>
<evidence type="ECO:0000256" key="3">
    <source>
        <dbReference type="ARBA" id="ARBA00022692"/>
    </source>
</evidence>
<dbReference type="GO" id="GO:0016301">
    <property type="term" value="F:kinase activity"/>
    <property type="evidence" value="ECO:0007669"/>
    <property type="project" value="InterPro"/>
</dbReference>
<dbReference type="InterPro" id="IPR000326">
    <property type="entry name" value="PAP2/HPO"/>
</dbReference>
<dbReference type="SMART" id="SM00014">
    <property type="entry name" value="acidPPc"/>
    <property type="match status" value="1"/>
</dbReference>
<dbReference type="Pfam" id="PF00781">
    <property type="entry name" value="DAGK_cat"/>
    <property type="match status" value="1"/>
</dbReference>
<keyword evidence="9" id="KW-1185">Reference proteome</keyword>
<dbReference type="CDD" id="cd01610">
    <property type="entry name" value="PAP2_like"/>
    <property type="match status" value="1"/>
</dbReference>
<dbReference type="EMBL" id="CP015220">
    <property type="protein sequence ID" value="AMY25289.1"/>
    <property type="molecule type" value="Genomic_DNA"/>
</dbReference>
<dbReference type="InterPro" id="IPR016064">
    <property type="entry name" value="NAD/diacylglycerol_kinase_sf"/>
</dbReference>
<keyword evidence="2" id="KW-1003">Cell membrane</keyword>
<reference evidence="8 9" key="1">
    <citation type="journal article" date="2016" name="Genome Announc.">
        <title>Complete Genome and Plasmid Sequences for Rhodococcus fascians D188 and Draft Sequences for Rhodococcus Isolates PBTS 1 and PBTS 2.</title>
        <authorList>
            <person name="Stamler R.A."/>
            <person name="Vereecke D."/>
            <person name="Zhang Y."/>
            <person name="Schilkey F."/>
            <person name="Devitt N."/>
            <person name="Randall J.J."/>
        </authorList>
    </citation>
    <scope>NUCLEOTIDE SEQUENCE [LARGE SCALE GENOMIC DNA]</scope>
    <source>
        <strain evidence="8 9">PBTS2</strain>
    </source>
</reference>
<dbReference type="SUPFAM" id="SSF48317">
    <property type="entry name" value="Acid phosphatase/Vanadium-dependent haloperoxidase"/>
    <property type="match status" value="1"/>
</dbReference>
<dbReference type="SUPFAM" id="SSF111331">
    <property type="entry name" value="NAD kinase/diacylglycerol kinase-like"/>
    <property type="match status" value="1"/>
</dbReference>
<dbReference type="EC" id="3.6.1.27" evidence="8"/>
<evidence type="ECO:0000259" key="7">
    <source>
        <dbReference type="PROSITE" id="PS50146"/>
    </source>
</evidence>
<dbReference type="Proteomes" id="UP000076038">
    <property type="component" value="Chromosome"/>
</dbReference>
<dbReference type="InterPro" id="IPR017438">
    <property type="entry name" value="ATP-NAD_kinase_N"/>
</dbReference>
<dbReference type="GO" id="GO:0050380">
    <property type="term" value="F:undecaprenyl-diphosphatase activity"/>
    <property type="evidence" value="ECO:0007669"/>
    <property type="project" value="UniProtKB-EC"/>
</dbReference>
<evidence type="ECO:0000313" key="8">
    <source>
        <dbReference type="EMBL" id="AMY25289.1"/>
    </source>
</evidence>
<feature type="domain" description="DAGKc" evidence="7">
    <location>
        <begin position="208"/>
        <end position="333"/>
    </location>
</feature>
<dbReference type="Gene3D" id="1.20.144.10">
    <property type="entry name" value="Phosphatidic acid phosphatase type 2/haloperoxidase"/>
    <property type="match status" value="1"/>
</dbReference>
<evidence type="ECO:0000256" key="5">
    <source>
        <dbReference type="ARBA" id="ARBA00022989"/>
    </source>
</evidence>
<keyword evidence="4 8" id="KW-0378">Hydrolase</keyword>
<evidence type="ECO:0000313" key="9">
    <source>
        <dbReference type="Proteomes" id="UP000076038"/>
    </source>
</evidence>
<dbReference type="Gene3D" id="2.60.200.40">
    <property type="match status" value="1"/>
</dbReference>
<dbReference type="AlphaFoldDB" id="A0A143QQS3"/>
<organism evidence="8 9">
    <name type="scientific">Rhodococcoides fascians</name>
    <name type="common">Rhodococcus fascians</name>
    <dbReference type="NCBI Taxonomy" id="1828"/>
    <lineage>
        <taxon>Bacteria</taxon>
        <taxon>Bacillati</taxon>
        <taxon>Actinomycetota</taxon>
        <taxon>Actinomycetes</taxon>
        <taxon>Mycobacteriales</taxon>
        <taxon>Nocardiaceae</taxon>
        <taxon>Rhodococcoides</taxon>
    </lineage>
</organism>
<keyword evidence="3" id="KW-0812">Transmembrane</keyword>
<reference evidence="9" key="2">
    <citation type="submission" date="2016-04" db="EMBL/GenBank/DDBJ databases">
        <title>Complete Genome and Plasmid Sequences for Rhodococcus fascians D188 and Draft Sequences for Rhodococcus spp. Isolates PBTS 1 and PBTS 2.</title>
        <authorList>
            <person name="Stamer R."/>
            <person name="Vereecke D."/>
            <person name="Zhang Y."/>
            <person name="Schilkey F."/>
            <person name="Devitt N."/>
            <person name="Randall J."/>
        </authorList>
    </citation>
    <scope>NUCLEOTIDE SEQUENCE [LARGE SCALE GENOMIC DNA]</scope>
    <source>
        <strain evidence="9">PBTS2</strain>
    </source>
</reference>
<dbReference type="PANTHER" id="PTHR14969">
    <property type="entry name" value="SPHINGOSINE-1-PHOSPHATE PHOSPHOHYDROLASE"/>
    <property type="match status" value="1"/>
</dbReference>
<protein>
    <submittedName>
        <fullName evidence="8">Putative undecaprenyl-diphosphatase YbjG</fullName>
        <ecNumber evidence="8">3.6.1.27</ecNumber>
    </submittedName>
</protein>
<sequence length="498" mass="51502">MASMPRLGPMTSTPTSVAASVHAWDLSLVARSAALRSSRADAGLRALSTAADHSRLWLGAAALLGAAGGSARRGGVRGLIAVAGASAVANGLLKPVFPRSRPDTELVPVLRRVLAPPVSSSFPSGHSASAAAFVTAVAIESPKAGLLLAPVAAAVCYSRVHVGVHWPTDVVAGAALGSAIALSTRRWWAVRSAKPADLGSPVEVEALPGGRGLLVLVNPGSGDGSEAVPDAIRRELPDADLFVPDPERDFNEQLEERIRNTTPRALGVCGGDGTVVSVAASAARNGLPLAAFPGGTLNHFARDTGLTAVEDTAAAVEAGTAELVDIAEVDVDGRSVSFVNTATFGGYPDSVRLRQKLQKRIGKWPAAAVAMTRVLAAAEPLNIRLDGAPHSVWMLFVGNGTYDPIDQVPMSRSSIHTGTLDVRFLPSEPKASRTRLLWATITGTLGSSPAYVRSVAQRLTVEVDGAPVALAADGEVVGDGTTFQFSSDKNGLVLYRKR</sequence>
<dbReference type="InterPro" id="IPR036938">
    <property type="entry name" value="PAP2/HPO_sf"/>
</dbReference>
<dbReference type="PANTHER" id="PTHR14969:SF62">
    <property type="entry name" value="DECAPRENYLPHOSPHORYL-5-PHOSPHORIBOSE PHOSPHATASE RV3807C-RELATED"/>
    <property type="match status" value="1"/>
</dbReference>
<dbReference type="KEGG" id="rhs:A3Q41_04008"/>
<accession>A0A143QQS3</accession>
<proteinExistence type="predicted"/>